<gene>
    <name evidence="2" type="ORF">KM92CIT3_90068</name>
</gene>
<keyword evidence="1" id="KW-0812">Transmembrane</keyword>
<evidence type="ECO:0000256" key="1">
    <source>
        <dbReference type="SAM" id="Phobius"/>
    </source>
</evidence>
<dbReference type="AlphaFoldDB" id="A0A212IRF7"/>
<proteinExistence type="predicted"/>
<evidence type="ECO:0008006" key="3">
    <source>
        <dbReference type="Google" id="ProtNLM"/>
    </source>
</evidence>
<feature type="transmembrane region" description="Helical" evidence="1">
    <location>
        <begin position="7"/>
        <end position="27"/>
    </location>
</feature>
<keyword evidence="1" id="KW-1133">Transmembrane helix</keyword>
<protein>
    <recommendedName>
        <fullName evidence="3">Flp pilus assembly protein CpaB</fullName>
    </recommendedName>
</protein>
<dbReference type="EMBL" id="FLUB01000021">
    <property type="protein sequence ID" value="SBV69390.1"/>
    <property type="molecule type" value="Genomic_DNA"/>
</dbReference>
<accession>A0A212IRF7</accession>
<name>A0A212IRF7_9ENTR</name>
<keyword evidence="1" id="KW-0472">Membrane</keyword>
<sequence>MSKKYSLIINIAMIVIGIIGMLFYYMASKKPQYKPSQVQKVVQTKVIEAPTESITVAVAKKNLQKGTRLTSGDFQLETLKIKEGGNEKSTLSVGDIDNWMLKSDISEGAKIPQAILVKPGSEEYIKMSAKPGSIVYGFSIKKNDSYLFNNAQAGGGVDIYLAYNLRVTKDESGEIKTAPVTDATDHINGRHFKMLMKNKKILSIQTVTSKVKAVVNEQNPMINEGYVLVELTPAEVIMLKGLEDAKLYIFPTSENIAEFDPAHSVLVGDEGQWPIDNRNILSTAVQSATTIQNDSEFIREFRGENSANSSINSK</sequence>
<evidence type="ECO:0000313" key="2">
    <source>
        <dbReference type="EMBL" id="SBV69390.1"/>
    </source>
</evidence>
<organism evidence="2">
    <name type="scientific">uncultured Citrobacter sp</name>
    <dbReference type="NCBI Taxonomy" id="200446"/>
    <lineage>
        <taxon>Bacteria</taxon>
        <taxon>Pseudomonadati</taxon>
        <taxon>Pseudomonadota</taxon>
        <taxon>Gammaproteobacteria</taxon>
        <taxon>Enterobacterales</taxon>
        <taxon>Enterobacteriaceae</taxon>
        <taxon>Citrobacter</taxon>
        <taxon>environmental samples</taxon>
    </lineage>
</organism>
<reference evidence="2" key="1">
    <citation type="submission" date="2016-04" db="EMBL/GenBank/DDBJ databases">
        <authorList>
            <person name="Evans L.H."/>
            <person name="Alamgir A."/>
            <person name="Owens N."/>
            <person name="Weber N.D."/>
            <person name="Virtaneva K."/>
            <person name="Barbian K."/>
            <person name="Babar A."/>
            <person name="Rosenke K."/>
        </authorList>
    </citation>
    <scope>NUCLEOTIDE SEQUENCE</scope>
    <source>
        <strain evidence="2">92-3</strain>
    </source>
</reference>